<gene>
    <name evidence="1" type="ORF">SAMN06265218_11124</name>
</gene>
<evidence type="ECO:0000313" key="2">
    <source>
        <dbReference type="Proteomes" id="UP000317593"/>
    </source>
</evidence>
<dbReference type="RefSeq" id="WP_142714942.1">
    <property type="nucleotide sequence ID" value="NZ_FXTH01000011.1"/>
</dbReference>
<evidence type="ECO:0008006" key="3">
    <source>
        <dbReference type="Google" id="ProtNLM"/>
    </source>
</evidence>
<proteinExistence type="predicted"/>
<accession>A0A521DLN0</accession>
<protein>
    <recommendedName>
        <fullName evidence="3">DUF2059 domain-containing protein</fullName>
    </recommendedName>
</protein>
<reference evidence="1 2" key="1">
    <citation type="submission" date="2017-05" db="EMBL/GenBank/DDBJ databases">
        <authorList>
            <person name="Varghese N."/>
            <person name="Submissions S."/>
        </authorList>
    </citation>
    <scope>NUCLEOTIDE SEQUENCE [LARGE SCALE GENOMIC DNA]</scope>
    <source>
        <strain evidence="1 2">DSM 21194</strain>
    </source>
</reference>
<dbReference type="AlphaFoldDB" id="A0A521DLN0"/>
<dbReference type="EMBL" id="FXTH01000011">
    <property type="protein sequence ID" value="SMO72617.1"/>
    <property type="molecule type" value="Genomic_DNA"/>
</dbReference>
<dbReference type="Proteomes" id="UP000317593">
    <property type="component" value="Unassembled WGS sequence"/>
</dbReference>
<organism evidence="1 2">
    <name type="scientific">Fodinibius sediminis</name>
    <dbReference type="NCBI Taxonomy" id="1214077"/>
    <lineage>
        <taxon>Bacteria</taxon>
        <taxon>Pseudomonadati</taxon>
        <taxon>Balneolota</taxon>
        <taxon>Balneolia</taxon>
        <taxon>Balneolales</taxon>
        <taxon>Balneolaceae</taxon>
        <taxon>Fodinibius</taxon>
    </lineage>
</organism>
<name>A0A521DLN0_9BACT</name>
<sequence>MNLTMQLDKRLTVFFLLFAILPFPLPGQSTGSGQSPVDQLIEQLALEQQLGKAPENIRMQFEQNPLNLAADKNELMLELFSDAYRSDRLLEDFKTALQQRLSSQQINKITNTLGSPPIQHVTEAHKEFYSLQGKRKRIVTQYEMEQQPPAPERVEIIQTLVDTTSAAAGSVESSIVILRSVIKALGNLSAQHSFTDQQIDAVAANFRTQMQAGASQQTHDQLMITYYNVDINTLESYLALMQSETGQLLDQAIGKSMYTAYERASDRFLEAVSTQSN</sequence>
<dbReference type="OrthoDB" id="1524340at2"/>
<evidence type="ECO:0000313" key="1">
    <source>
        <dbReference type="EMBL" id="SMO72617.1"/>
    </source>
</evidence>
<keyword evidence="2" id="KW-1185">Reference proteome</keyword>